<dbReference type="PANTHER" id="PTHR20275">
    <property type="entry name" value="NAD KINASE"/>
    <property type="match status" value="1"/>
</dbReference>
<feature type="non-terminal residue" evidence="1">
    <location>
        <position position="1"/>
    </location>
</feature>
<dbReference type="GO" id="GO:0019674">
    <property type="term" value="P:NAD+ metabolic process"/>
    <property type="evidence" value="ECO:0007669"/>
    <property type="project" value="InterPro"/>
</dbReference>
<evidence type="ECO:0000313" key="1">
    <source>
        <dbReference type="EMBL" id="JAG04641.1"/>
    </source>
</evidence>
<dbReference type="InterPro" id="IPR017438">
    <property type="entry name" value="ATP-NAD_kinase_N"/>
</dbReference>
<dbReference type="EMBL" id="GBHO01038963">
    <property type="protein sequence ID" value="JAG04641.1"/>
    <property type="molecule type" value="Transcribed_RNA"/>
</dbReference>
<proteinExistence type="predicted"/>
<dbReference type="AlphaFoldDB" id="A0A0A9WB75"/>
<protein>
    <submittedName>
        <fullName evidence="1">Putative NAD kinase 3</fullName>
    </submittedName>
</protein>
<reference evidence="1" key="2">
    <citation type="submission" date="2014-07" db="EMBL/GenBank/DDBJ databases">
        <authorList>
            <person name="Hull J."/>
        </authorList>
    </citation>
    <scope>NUCLEOTIDE SEQUENCE</scope>
</reference>
<gene>
    <name evidence="1" type="ORF">CM83_103021</name>
</gene>
<dbReference type="Pfam" id="PF20143">
    <property type="entry name" value="NAD_kinase_C"/>
    <property type="match status" value="1"/>
</dbReference>
<dbReference type="Gene3D" id="3.40.50.10330">
    <property type="entry name" value="Probable inorganic polyphosphate/atp-NAD kinase, domain 1"/>
    <property type="match status" value="1"/>
</dbReference>
<accession>A0A0A9WB75</accession>
<organism evidence="1">
    <name type="scientific">Lygus hesperus</name>
    <name type="common">Western plant bug</name>
    <dbReference type="NCBI Taxonomy" id="30085"/>
    <lineage>
        <taxon>Eukaryota</taxon>
        <taxon>Metazoa</taxon>
        <taxon>Ecdysozoa</taxon>
        <taxon>Arthropoda</taxon>
        <taxon>Hexapoda</taxon>
        <taxon>Insecta</taxon>
        <taxon>Pterygota</taxon>
        <taxon>Neoptera</taxon>
        <taxon>Paraneoptera</taxon>
        <taxon>Hemiptera</taxon>
        <taxon>Heteroptera</taxon>
        <taxon>Panheteroptera</taxon>
        <taxon>Cimicomorpha</taxon>
        <taxon>Miridae</taxon>
        <taxon>Mirini</taxon>
        <taxon>Lygus</taxon>
    </lineage>
</organism>
<reference evidence="1" key="1">
    <citation type="journal article" date="2014" name="PLoS ONE">
        <title>Transcriptome-Based Identification of ABC Transporters in the Western Tarnished Plant Bug Lygus hesperus.</title>
        <authorList>
            <person name="Hull J.J."/>
            <person name="Chaney K."/>
            <person name="Geib S.M."/>
            <person name="Fabrick J.A."/>
            <person name="Brent C.S."/>
            <person name="Walsh D."/>
            <person name="Lavine L.C."/>
        </authorList>
    </citation>
    <scope>NUCLEOTIDE SEQUENCE</scope>
</reference>
<dbReference type="InterPro" id="IPR016064">
    <property type="entry name" value="NAD/diacylglycerol_kinase_sf"/>
</dbReference>
<name>A0A0A9WB75_LYGHE</name>
<sequence length="129" mass="14053">SKVRADGLIISTPTGSTGYSMSAGGPMLSPSTPAIILTPICPHNLSFRPLVLCDSTVVRVVVDPTMDPSIPLIASFDSRMYLQLYPGDSIQISISPLRLPSIVLTEFNTEWFRSIKSKLYWNVPLIDGT</sequence>
<dbReference type="SUPFAM" id="SSF111331">
    <property type="entry name" value="NAD kinase/diacylglycerol kinase-like"/>
    <property type="match status" value="1"/>
</dbReference>
<dbReference type="PANTHER" id="PTHR20275:SF0">
    <property type="entry name" value="NAD KINASE"/>
    <property type="match status" value="1"/>
</dbReference>
<keyword evidence="1" id="KW-0808">Transferase</keyword>
<keyword evidence="1" id="KW-0418">Kinase</keyword>
<dbReference type="InterPro" id="IPR017437">
    <property type="entry name" value="ATP-NAD_kinase_PpnK-typ_C"/>
</dbReference>
<dbReference type="GO" id="GO:0006741">
    <property type="term" value="P:NADP+ biosynthetic process"/>
    <property type="evidence" value="ECO:0007669"/>
    <property type="project" value="TreeGrafter"/>
</dbReference>
<dbReference type="GO" id="GO:0003951">
    <property type="term" value="F:NAD+ kinase activity"/>
    <property type="evidence" value="ECO:0007669"/>
    <property type="project" value="InterPro"/>
</dbReference>
<dbReference type="Gene3D" id="2.60.200.30">
    <property type="entry name" value="Probable inorganic polyphosphate/atp-NAD kinase, domain 2"/>
    <property type="match status" value="1"/>
</dbReference>